<evidence type="ECO:0000313" key="2">
    <source>
        <dbReference type="EMBL" id="UPL17188.1"/>
    </source>
</evidence>
<accession>A0ABY4J0B6</accession>
<dbReference type="RefSeq" id="WP_261812324.1">
    <property type="nucleotide sequence ID" value="NZ_CP078078.1"/>
</dbReference>
<dbReference type="Proteomes" id="UP000830631">
    <property type="component" value="Chromosome"/>
</dbReference>
<dbReference type="EMBL" id="CP078078">
    <property type="protein sequence ID" value="UPL17188.1"/>
    <property type="molecule type" value="Genomic_DNA"/>
</dbReference>
<name>A0ABY4J0B6_9MICO</name>
<organism evidence="2 3">
    <name type="scientific">Microbacterium aurugineum</name>
    <dbReference type="NCBI Taxonomy" id="2851642"/>
    <lineage>
        <taxon>Bacteria</taxon>
        <taxon>Bacillati</taxon>
        <taxon>Actinomycetota</taxon>
        <taxon>Actinomycetes</taxon>
        <taxon>Micrococcales</taxon>
        <taxon>Microbacteriaceae</taxon>
        <taxon>Microbacterium</taxon>
    </lineage>
</organism>
<sequence>MLRAAAVTAQHGGVVRGTLLQRYGITRRMRADEVRAGALVRVRPGVFAVPTADLSMQEAAAHGGALTCTHALRLHGIWVLSADGPPHVWLGGNGRVHHADCECVGHYDAGRAGVGLAPLEEVLIHVYRCAGDEVFFAALESALTQRKISSAARQRIRRRLPARAHWLVDLARSDADSGLESLLRLRLHLSGITLECQVRIPTVGKVDFVLDGLLILEADGKGNHEAPGHRHRDLVRDAAASVLGYETLRFDYAQIVHAWPTVEAAVIAAILRIRGRD</sequence>
<keyword evidence="3" id="KW-1185">Reference proteome</keyword>
<dbReference type="InterPro" id="IPR007569">
    <property type="entry name" value="DUF559"/>
</dbReference>
<dbReference type="Pfam" id="PF04480">
    <property type="entry name" value="DUF559"/>
    <property type="match status" value="1"/>
</dbReference>
<evidence type="ECO:0000259" key="1">
    <source>
        <dbReference type="Pfam" id="PF04480"/>
    </source>
</evidence>
<reference evidence="2 3" key="1">
    <citation type="submission" date="2021-06" db="EMBL/GenBank/DDBJ databases">
        <title>Genome-based taxonomic framework of Microbacterium strains isolated from marine environment, the description of four new species and reclassification of four preexisting species.</title>
        <authorList>
            <person name="Lee S.D."/>
            <person name="Kim S.-M."/>
            <person name="Byeon Y.-S."/>
            <person name="Yang H.L."/>
            <person name="Kim I.S."/>
        </authorList>
    </citation>
    <scope>NUCLEOTIDE SEQUENCE [LARGE SCALE GENOMIC DNA]</scope>
    <source>
        <strain evidence="2 3">KSW4-10</strain>
    </source>
</reference>
<protein>
    <submittedName>
        <fullName evidence="2">DUF559 domain-containing protein</fullName>
    </submittedName>
</protein>
<evidence type="ECO:0000313" key="3">
    <source>
        <dbReference type="Proteomes" id="UP000830631"/>
    </source>
</evidence>
<feature type="domain" description="DUF559" evidence="1">
    <location>
        <begin position="182"/>
        <end position="267"/>
    </location>
</feature>
<gene>
    <name evidence="2" type="ORF">KV397_05135</name>
</gene>
<proteinExistence type="predicted"/>
<dbReference type="Gene3D" id="3.40.960.10">
    <property type="entry name" value="VSR Endonuclease"/>
    <property type="match status" value="1"/>
</dbReference>